<dbReference type="GO" id="GO:0098793">
    <property type="term" value="C:presynapse"/>
    <property type="evidence" value="ECO:0007669"/>
    <property type="project" value="GOC"/>
</dbReference>
<sequence length="53" mass="6246">FVFLLRVFHSLDISDQALLARKKLQQLPDPLFEDLAMDVFDEVERRELNTSII</sequence>
<name>A0A8S2YRU8_9BILA</name>
<evidence type="ECO:0000313" key="2">
    <source>
        <dbReference type="EMBL" id="CAF4573774.1"/>
    </source>
</evidence>
<feature type="non-terminal residue" evidence="2">
    <location>
        <position position="1"/>
    </location>
</feature>
<protein>
    <recommendedName>
        <fullName evidence="1">GIT Spa2 homology (SHD) domain-containing protein</fullName>
    </recommendedName>
</protein>
<dbReference type="GO" id="GO:0031267">
    <property type="term" value="F:small GTPase binding"/>
    <property type="evidence" value="ECO:0007669"/>
    <property type="project" value="TreeGrafter"/>
</dbReference>
<dbReference type="InterPro" id="IPR013724">
    <property type="entry name" value="GIT_SHD"/>
</dbReference>
<dbReference type="GO" id="GO:0008277">
    <property type="term" value="P:regulation of G protein-coupled receptor signaling pathway"/>
    <property type="evidence" value="ECO:0007669"/>
    <property type="project" value="TreeGrafter"/>
</dbReference>
<dbReference type="GO" id="GO:0032012">
    <property type="term" value="P:regulation of ARF protein signal transduction"/>
    <property type="evidence" value="ECO:0007669"/>
    <property type="project" value="InterPro"/>
</dbReference>
<dbReference type="GO" id="GO:0007420">
    <property type="term" value="P:brain development"/>
    <property type="evidence" value="ECO:0007669"/>
    <property type="project" value="InterPro"/>
</dbReference>
<organism evidence="2 3">
    <name type="scientific">Rotaria magnacalcarata</name>
    <dbReference type="NCBI Taxonomy" id="392030"/>
    <lineage>
        <taxon>Eukaryota</taxon>
        <taxon>Metazoa</taxon>
        <taxon>Spiralia</taxon>
        <taxon>Gnathifera</taxon>
        <taxon>Rotifera</taxon>
        <taxon>Eurotatoria</taxon>
        <taxon>Bdelloidea</taxon>
        <taxon>Philodinida</taxon>
        <taxon>Philodinidae</taxon>
        <taxon>Rotaria</taxon>
    </lineage>
</organism>
<dbReference type="AlphaFoldDB" id="A0A8S2YRU8"/>
<dbReference type="Pfam" id="PF08518">
    <property type="entry name" value="GIT_SHD"/>
    <property type="match status" value="1"/>
</dbReference>
<accession>A0A8S2YRU8</accession>
<dbReference type="PANTHER" id="PTHR46097">
    <property type="entry name" value="G PROTEIN-COUPLED RECEPTOR KINASE INTERACTING ARFGAP"/>
    <property type="match status" value="1"/>
</dbReference>
<dbReference type="PANTHER" id="PTHR46097:SF3">
    <property type="entry name" value="ARF GTPASE-ACTIVATING PROTEIN GIT"/>
    <property type="match status" value="1"/>
</dbReference>
<feature type="domain" description="GIT Spa2 homology (SHD)" evidence="1">
    <location>
        <begin position="20"/>
        <end position="50"/>
    </location>
</feature>
<dbReference type="EMBL" id="CAJOBI010097888">
    <property type="protein sequence ID" value="CAF4573774.1"/>
    <property type="molecule type" value="Genomic_DNA"/>
</dbReference>
<comment type="caution">
    <text evidence="2">The sequence shown here is derived from an EMBL/GenBank/DDBJ whole genome shotgun (WGS) entry which is preliminary data.</text>
</comment>
<dbReference type="Proteomes" id="UP000676336">
    <property type="component" value="Unassembled WGS sequence"/>
</dbReference>
<dbReference type="SMART" id="SM00555">
    <property type="entry name" value="GIT"/>
    <property type="match status" value="1"/>
</dbReference>
<dbReference type="GO" id="GO:0005096">
    <property type="term" value="F:GTPase activator activity"/>
    <property type="evidence" value="ECO:0007669"/>
    <property type="project" value="InterPro"/>
</dbReference>
<evidence type="ECO:0000313" key="3">
    <source>
        <dbReference type="Proteomes" id="UP000676336"/>
    </source>
</evidence>
<dbReference type="GO" id="GO:0036465">
    <property type="term" value="P:synaptic vesicle recycling"/>
    <property type="evidence" value="ECO:0007669"/>
    <property type="project" value="TreeGrafter"/>
</dbReference>
<gene>
    <name evidence="2" type="ORF">SMN809_LOCUS37979</name>
</gene>
<reference evidence="2" key="1">
    <citation type="submission" date="2021-02" db="EMBL/GenBank/DDBJ databases">
        <authorList>
            <person name="Nowell W R."/>
        </authorList>
    </citation>
    <scope>NUCLEOTIDE SEQUENCE</scope>
</reference>
<proteinExistence type="predicted"/>
<evidence type="ECO:0000259" key="1">
    <source>
        <dbReference type="SMART" id="SM00555"/>
    </source>
</evidence>
<dbReference type="InterPro" id="IPR047161">
    <property type="entry name" value="GIT-like"/>
</dbReference>